<dbReference type="SUPFAM" id="SSF140453">
    <property type="entry name" value="EsxAB dimer-like"/>
    <property type="match status" value="1"/>
</dbReference>
<reference evidence="2 3" key="1">
    <citation type="submission" date="2016-10" db="EMBL/GenBank/DDBJ databases">
        <authorList>
            <person name="de Groot N.N."/>
        </authorList>
    </citation>
    <scope>NUCLEOTIDE SEQUENCE [LARGE SCALE GENOMIC DNA]</scope>
    <source>
        <strain evidence="2 3">DSM 43794</strain>
    </source>
</reference>
<dbReference type="Gene3D" id="1.10.287.1060">
    <property type="entry name" value="ESAT-6-like"/>
    <property type="match status" value="1"/>
</dbReference>
<dbReference type="Proteomes" id="UP000217103">
    <property type="component" value="Unassembled WGS sequence"/>
</dbReference>
<accession>A0A1H1ATB2</accession>
<dbReference type="InterPro" id="IPR010310">
    <property type="entry name" value="T7SS_ESAT-6-like"/>
</dbReference>
<name>A0A1H1ATB2_9ACTN</name>
<protein>
    <submittedName>
        <fullName evidence="2">WXG100 family type VII secretion target</fullName>
    </submittedName>
</protein>
<dbReference type="InterPro" id="IPR036689">
    <property type="entry name" value="ESAT-6-like_sf"/>
</dbReference>
<dbReference type="Pfam" id="PF06013">
    <property type="entry name" value="WXG100"/>
    <property type="match status" value="1"/>
</dbReference>
<proteinExistence type="predicted"/>
<feature type="coiled-coil region" evidence="1">
    <location>
        <begin position="21"/>
        <end position="48"/>
    </location>
</feature>
<organism evidence="2 3">
    <name type="scientific">Thermostaphylospora chromogena</name>
    <dbReference type="NCBI Taxonomy" id="35622"/>
    <lineage>
        <taxon>Bacteria</taxon>
        <taxon>Bacillati</taxon>
        <taxon>Actinomycetota</taxon>
        <taxon>Actinomycetes</taxon>
        <taxon>Streptosporangiales</taxon>
        <taxon>Thermomonosporaceae</taxon>
        <taxon>Thermostaphylospora</taxon>
    </lineage>
</organism>
<evidence type="ECO:0000256" key="1">
    <source>
        <dbReference type="SAM" id="Coils"/>
    </source>
</evidence>
<dbReference type="STRING" id="35622.SAMN04489764_0639"/>
<dbReference type="OrthoDB" id="4278078at2"/>
<gene>
    <name evidence="2" type="ORF">SAMN04489764_0639</name>
</gene>
<sequence length="102" mass="11432">MSDGFDFDVTKVNFTGLDAGESAFQNAFNNLVTELENLENKLNTKTALWEGSAKTAYEAARRTWQEEANDLAAMVEMMAKNINITNMNMQEVERINTQLFGG</sequence>
<keyword evidence="1" id="KW-0175">Coiled coil</keyword>
<dbReference type="RefSeq" id="WP_093257598.1">
    <property type="nucleotide sequence ID" value="NZ_FNKK01000002.1"/>
</dbReference>
<dbReference type="EMBL" id="FNKK01000002">
    <property type="protein sequence ID" value="SDQ42761.1"/>
    <property type="molecule type" value="Genomic_DNA"/>
</dbReference>
<keyword evidence="3" id="KW-1185">Reference proteome</keyword>
<evidence type="ECO:0000313" key="2">
    <source>
        <dbReference type="EMBL" id="SDQ42761.1"/>
    </source>
</evidence>
<dbReference type="AlphaFoldDB" id="A0A1H1ATB2"/>
<evidence type="ECO:0000313" key="3">
    <source>
        <dbReference type="Proteomes" id="UP000217103"/>
    </source>
</evidence>